<gene>
    <name evidence="2" type="ORF">PADG_11704</name>
</gene>
<dbReference type="InParanoid" id="A0A0A0HVU9"/>
<sequence length="72" mass="8042">MPINFMSGFLLKQILCALAGWTTLHNAPELVVIQCGLAVPTPYPCPTTRAKEPVGLYPGFEIMHKTIKEQEW</sequence>
<name>A0A0A0HVU9_PARBD</name>
<dbReference type="GeneID" id="22587601"/>
<dbReference type="AlphaFoldDB" id="A0A0A0HVU9"/>
<feature type="signal peptide" evidence="1">
    <location>
        <begin position="1"/>
        <end position="19"/>
    </location>
</feature>
<evidence type="ECO:0000313" key="2">
    <source>
        <dbReference type="EMBL" id="KGM92166.1"/>
    </source>
</evidence>
<dbReference type="KEGG" id="pbn:PADG_11704"/>
<dbReference type="Proteomes" id="UP000001628">
    <property type="component" value="Unassembled WGS sequence"/>
</dbReference>
<dbReference type="VEuPathDB" id="FungiDB:PADG_11704"/>
<dbReference type="OMA" id="FEIMHEN"/>
<dbReference type="HOGENOM" id="CLU_202036_0_0_1"/>
<accession>A0A0A0HVU9</accession>
<keyword evidence="3" id="KW-1185">Reference proteome</keyword>
<evidence type="ECO:0000313" key="3">
    <source>
        <dbReference type="Proteomes" id="UP000001628"/>
    </source>
</evidence>
<dbReference type="RefSeq" id="XP_010759932.1">
    <property type="nucleotide sequence ID" value="XM_010761630.1"/>
</dbReference>
<protein>
    <recommendedName>
        <fullName evidence="4">Secreted protein</fullName>
    </recommendedName>
</protein>
<dbReference type="OrthoDB" id="10331642at2759"/>
<feature type="chain" id="PRO_5001963088" description="Secreted protein" evidence="1">
    <location>
        <begin position="20"/>
        <end position="72"/>
    </location>
</feature>
<reference evidence="2 3" key="1">
    <citation type="journal article" date="2011" name="PLoS Genet.">
        <title>Comparative genomic analysis of human fungal pathogens causing paracoccidioidomycosis.</title>
        <authorList>
            <person name="Desjardins C.A."/>
            <person name="Champion M.D."/>
            <person name="Holder J.W."/>
            <person name="Muszewska A."/>
            <person name="Goldberg J."/>
            <person name="Bailao A.M."/>
            <person name="Brigido M.M."/>
            <person name="Ferreira M.E."/>
            <person name="Garcia A.M."/>
            <person name="Grynberg M."/>
            <person name="Gujja S."/>
            <person name="Heiman D.I."/>
            <person name="Henn M.R."/>
            <person name="Kodira C.D."/>
            <person name="Leon-Narvaez H."/>
            <person name="Longo L.V."/>
            <person name="Ma L.J."/>
            <person name="Malavazi I."/>
            <person name="Matsuo A.L."/>
            <person name="Morais F.V."/>
            <person name="Pereira M."/>
            <person name="Rodriguez-Brito S."/>
            <person name="Sakthikumar S."/>
            <person name="Salem-Izacc S.M."/>
            <person name="Sykes S.M."/>
            <person name="Teixeira M.M."/>
            <person name="Vallejo M.C."/>
            <person name="Walter M.E."/>
            <person name="Yandava C."/>
            <person name="Young S."/>
            <person name="Zeng Q."/>
            <person name="Zucker J."/>
            <person name="Felipe M.S."/>
            <person name="Goldman G.H."/>
            <person name="Haas B.J."/>
            <person name="McEwen J.G."/>
            <person name="Nino-Vega G."/>
            <person name="Puccia R."/>
            <person name="San-Blas G."/>
            <person name="Soares C.M."/>
            <person name="Birren B.W."/>
            <person name="Cuomo C.A."/>
        </authorList>
    </citation>
    <scope>NUCLEOTIDE SEQUENCE [LARGE SCALE GENOMIC DNA]</scope>
    <source>
        <strain evidence="2 3">Pb18</strain>
    </source>
</reference>
<proteinExistence type="predicted"/>
<dbReference type="EMBL" id="KN275960">
    <property type="protein sequence ID" value="KGM92166.1"/>
    <property type="molecule type" value="Genomic_DNA"/>
</dbReference>
<organism evidence="2 3">
    <name type="scientific">Paracoccidioides brasiliensis (strain Pb18)</name>
    <dbReference type="NCBI Taxonomy" id="502780"/>
    <lineage>
        <taxon>Eukaryota</taxon>
        <taxon>Fungi</taxon>
        <taxon>Dikarya</taxon>
        <taxon>Ascomycota</taxon>
        <taxon>Pezizomycotina</taxon>
        <taxon>Eurotiomycetes</taxon>
        <taxon>Eurotiomycetidae</taxon>
        <taxon>Onygenales</taxon>
        <taxon>Ajellomycetaceae</taxon>
        <taxon>Paracoccidioides</taxon>
    </lineage>
</organism>
<keyword evidence="1" id="KW-0732">Signal</keyword>
<evidence type="ECO:0000256" key="1">
    <source>
        <dbReference type="SAM" id="SignalP"/>
    </source>
</evidence>
<evidence type="ECO:0008006" key="4">
    <source>
        <dbReference type="Google" id="ProtNLM"/>
    </source>
</evidence>